<proteinExistence type="predicted"/>
<name>A0A2P2LTC4_RHIMU</name>
<dbReference type="AlphaFoldDB" id="A0A2P2LTC4"/>
<evidence type="ECO:0000313" key="1">
    <source>
        <dbReference type="EMBL" id="MBX21228.1"/>
    </source>
</evidence>
<reference evidence="1" key="1">
    <citation type="submission" date="2018-02" db="EMBL/GenBank/DDBJ databases">
        <title>Rhizophora mucronata_Transcriptome.</title>
        <authorList>
            <person name="Meera S.P."/>
            <person name="Sreeshan A."/>
            <person name="Augustine A."/>
        </authorList>
    </citation>
    <scope>NUCLEOTIDE SEQUENCE</scope>
    <source>
        <tissue evidence="1">Leaf</tissue>
    </source>
</reference>
<sequence length="46" mass="5431">MLLCQYLKGIYPDINIHIRLKIPIKKNGISCRTDLEVILHVQLWQV</sequence>
<organism evidence="1">
    <name type="scientific">Rhizophora mucronata</name>
    <name type="common">Asiatic mangrove</name>
    <dbReference type="NCBI Taxonomy" id="61149"/>
    <lineage>
        <taxon>Eukaryota</taxon>
        <taxon>Viridiplantae</taxon>
        <taxon>Streptophyta</taxon>
        <taxon>Embryophyta</taxon>
        <taxon>Tracheophyta</taxon>
        <taxon>Spermatophyta</taxon>
        <taxon>Magnoliopsida</taxon>
        <taxon>eudicotyledons</taxon>
        <taxon>Gunneridae</taxon>
        <taxon>Pentapetalae</taxon>
        <taxon>rosids</taxon>
        <taxon>fabids</taxon>
        <taxon>Malpighiales</taxon>
        <taxon>Rhizophoraceae</taxon>
        <taxon>Rhizophora</taxon>
    </lineage>
</organism>
<protein>
    <submittedName>
        <fullName evidence="1">Uncharacterized protein</fullName>
    </submittedName>
</protein>
<accession>A0A2P2LTC4</accession>
<dbReference type="EMBL" id="GGEC01040744">
    <property type="protein sequence ID" value="MBX21228.1"/>
    <property type="molecule type" value="Transcribed_RNA"/>
</dbReference>